<organism evidence="2 3">
    <name type="scientific">Olea europaea subsp. europaea</name>
    <dbReference type="NCBI Taxonomy" id="158383"/>
    <lineage>
        <taxon>Eukaryota</taxon>
        <taxon>Viridiplantae</taxon>
        <taxon>Streptophyta</taxon>
        <taxon>Embryophyta</taxon>
        <taxon>Tracheophyta</taxon>
        <taxon>Spermatophyta</taxon>
        <taxon>Magnoliopsida</taxon>
        <taxon>eudicotyledons</taxon>
        <taxon>Gunneridae</taxon>
        <taxon>Pentapetalae</taxon>
        <taxon>asterids</taxon>
        <taxon>lamiids</taxon>
        <taxon>Lamiales</taxon>
        <taxon>Oleaceae</taxon>
        <taxon>Oleeae</taxon>
        <taxon>Olea</taxon>
    </lineage>
</organism>
<proteinExistence type="predicted"/>
<reference evidence="2 3" key="1">
    <citation type="submission" date="2019-12" db="EMBL/GenBank/DDBJ databases">
        <authorList>
            <person name="Alioto T."/>
            <person name="Alioto T."/>
            <person name="Gomez Garrido J."/>
        </authorList>
    </citation>
    <scope>NUCLEOTIDE SEQUENCE [LARGE SCALE GENOMIC DNA]</scope>
</reference>
<evidence type="ECO:0000313" key="2">
    <source>
        <dbReference type="EMBL" id="CAA2972271.1"/>
    </source>
</evidence>
<keyword evidence="3" id="KW-1185">Reference proteome</keyword>
<dbReference type="InterPro" id="IPR037476">
    <property type="entry name" value="PCH1"/>
</dbReference>
<dbReference type="GO" id="GO:0010099">
    <property type="term" value="P:regulation of photomorphogenesis"/>
    <property type="evidence" value="ECO:0007669"/>
    <property type="project" value="InterPro"/>
</dbReference>
<dbReference type="OrthoDB" id="649277at2759"/>
<evidence type="ECO:0000313" key="3">
    <source>
        <dbReference type="Proteomes" id="UP000594638"/>
    </source>
</evidence>
<sequence>MSDHIAQSFNDTNERSRRSMQSVWMSHWTRTSYNVTAETRNHKSNASGNKEIDCVTMLYHPTIGLEASRSVRRLRETETLTLETMNDNTGTSSRNLRNEGFGCQYIPTTSPFKDSGSSSKAKHYQGADEALGPSFGSFAVSKPSHEYFVRSTSHIVPYGFDNRKYEFNKGKAAISSFIDRSAIVSYNQLANASLRTLEREHHNILRKSAFSVYGRQIDSNSQSGNSRNAHFSESDTPTSLDAPSMIDGHLSAFGKEPFLKMQKLSGMKSLPTQSSALEKTELKKSHTDCYSLEKLPNCVDDAETMRIYTTVDSVEGEPGGCSRFSQTTHSLLITKRTDVNSSKENDFLRDRRVVTVFNGNKSRDFHNLSPPYYGQGEQGVKLQALVSSTDSEGKENVKGVKASKVIVKNESSTETDAMDVDSFKEKNQFSAANSTLSNKVIRTDSELPSQIHIASSEVGCCWSNMLPNRNLELPALAPAAANSTDKARPSSSRTQSLDMDVLVAHATHPSNLKSNVIPDGALKIDPGYRWVKRLKLSTSNPPAHGTKISDLGENTSHEKMSRFFRKFSKDGMTSLDPTAGNCCGKELIVSDKTGDVSGEGNFTNVDPIKIDEDSLLSHAWIKRWICNGSTITQKKSKSVGICEPQALENLHEKKFPSVAAMALMGKAMTGFRPCELQNRGSFVVWNTRAF</sequence>
<dbReference type="EMBL" id="CACTIH010002045">
    <property type="protein sequence ID" value="CAA2972271.1"/>
    <property type="molecule type" value="Genomic_DNA"/>
</dbReference>
<name>A0A8S0R1N1_OLEEU</name>
<dbReference type="Gramene" id="OE9A063227T2">
    <property type="protein sequence ID" value="OE9A063227C2"/>
    <property type="gene ID" value="OE9A063227"/>
</dbReference>
<accession>A0A8S0R1N1</accession>
<gene>
    <name evidence="2" type="ORF">OLEA9_A063227</name>
</gene>
<evidence type="ECO:0000256" key="1">
    <source>
        <dbReference type="SAM" id="MobiDB-lite"/>
    </source>
</evidence>
<dbReference type="Proteomes" id="UP000594638">
    <property type="component" value="Unassembled WGS sequence"/>
</dbReference>
<dbReference type="AlphaFoldDB" id="A0A8S0R1N1"/>
<feature type="region of interest" description="Disordered" evidence="1">
    <location>
        <begin position="217"/>
        <end position="240"/>
    </location>
</feature>
<evidence type="ECO:0008006" key="4">
    <source>
        <dbReference type="Google" id="ProtNLM"/>
    </source>
</evidence>
<protein>
    <recommendedName>
        <fullName evidence="4">F-box protein</fullName>
    </recommendedName>
</protein>
<dbReference type="PANTHER" id="PTHR36062:SF1">
    <property type="entry name" value="OS01G0687300 PROTEIN"/>
    <property type="match status" value="1"/>
</dbReference>
<dbReference type="Gramene" id="OE9A063227T1">
    <property type="protein sequence ID" value="OE9A063227C1"/>
    <property type="gene ID" value="OE9A063227"/>
</dbReference>
<comment type="caution">
    <text evidence="2">The sequence shown here is derived from an EMBL/GenBank/DDBJ whole genome shotgun (WGS) entry which is preliminary data.</text>
</comment>
<dbReference type="PANTHER" id="PTHR36062">
    <property type="entry name" value="OS01G0687300 PROTEIN"/>
    <property type="match status" value="1"/>
</dbReference>